<protein>
    <recommendedName>
        <fullName evidence="1">EF-hand domain-containing protein</fullName>
    </recommendedName>
</protein>
<evidence type="ECO:0000313" key="2">
    <source>
        <dbReference type="EMBL" id="GHC99973.1"/>
    </source>
</evidence>
<dbReference type="GO" id="GO:0005509">
    <property type="term" value="F:calcium ion binding"/>
    <property type="evidence" value="ECO:0007669"/>
    <property type="project" value="InterPro"/>
</dbReference>
<accession>A0A918X037</accession>
<dbReference type="Proteomes" id="UP000638353">
    <property type="component" value="Unassembled WGS sequence"/>
</dbReference>
<dbReference type="EMBL" id="BMVC01000008">
    <property type="protein sequence ID" value="GHC99973.1"/>
    <property type="molecule type" value="Genomic_DNA"/>
</dbReference>
<dbReference type="PROSITE" id="PS00018">
    <property type="entry name" value="EF_HAND_1"/>
    <property type="match status" value="2"/>
</dbReference>
<dbReference type="AlphaFoldDB" id="A0A918X037"/>
<dbReference type="InterPro" id="IPR002048">
    <property type="entry name" value="EF_hand_dom"/>
</dbReference>
<reference evidence="2" key="1">
    <citation type="journal article" date="2014" name="Int. J. Syst. Evol. Microbiol.">
        <title>Complete genome sequence of Corynebacterium casei LMG S-19264T (=DSM 44701T), isolated from a smear-ripened cheese.</title>
        <authorList>
            <consortium name="US DOE Joint Genome Institute (JGI-PGF)"/>
            <person name="Walter F."/>
            <person name="Albersmeier A."/>
            <person name="Kalinowski J."/>
            <person name="Ruckert C."/>
        </authorList>
    </citation>
    <scope>NUCLEOTIDE SEQUENCE</scope>
    <source>
        <strain evidence="2">JCM 4637</strain>
    </source>
</reference>
<dbReference type="Gene3D" id="1.10.238.10">
    <property type="entry name" value="EF-hand"/>
    <property type="match status" value="1"/>
</dbReference>
<proteinExistence type="predicted"/>
<dbReference type="InterPro" id="IPR011992">
    <property type="entry name" value="EF-hand-dom_pair"/>
</dbReference>
<feature type="domain" description="EF-hand" evidence="1">
    <location>
        <begin position="70"/>
        <end position="105"/>
    </location>
</feature>
<feature type="domain" description="EF-hand" evidence="1">
    <location>
        <begin position="158"/>
        <end position="181"/>
    </location>
</feature>
<name>A0A918X037_9ACTN</name>
<gene>
    <name evidence="2" type="ORF">GCM10010334_44080</name>
</gene>
<sequence length="196" mass="21069">MLLESVSQPPGGPLMIADAIGLKYDRMFDMLDVDLNGVLEEQDFITLARSIAQATGVGLESAKGATLVLERQRCWALLLEHADANGDGQIDRDEFHRAMSGAFGDPSLLERNLRDGLHAEFAAIDADDDGVATIDQMTSFLTAWGLEHEVAAASATSLDQNGDGWITREEYVAGWSDFLLEEDTEAPGSTLLGAVA</sequence>
<reference evidence="2" key="2">
    <citation type="submission" date="2020-09" db="EMBL/GenBank/DDBJ databases">
        <authorList>
            <person name="Sun Q."/>
            <person name="Ohkuma M."/>
        </authorList>
    </citation>
    <scope>NUCLEOTIDE SEQUENCE</scope>
    <source>
        <strain evidence="2">JCM 4637</strain>
    </source>
</reference>
<organism evidence="2 3">
    <name type="scientific">Streptomyces finlayi</name>
    <dbReference type="NCBI Taxonomy" id="67296"/>
    <lineage>
        <taxon>Bacteria</taxon>
        <taxon>Bacillati</taxon>
        <taxon>Actinomycetota</taxon>
        <taxon>Actinomycetes</taxon>
        <taxon>Kitasatosporales</taxon>
        <taxon>Streptomycetaceae</taxon>
        <taxon>Streptomyces</taxon>
    </lineage>
</organism>
<feature type="domain" description="EF-hand" evidence="1">
    <location>
        <begin position="19"/>
        <end position="54"/>
    </location>
</feature>
<dbReference type="InterPro" id="IPR018247">
    <property type="entry name" value="EF_Hand_1_Ca_BS"/>
</dbReference>
<dbReference type="PROSITE" id="PS50222">
    <property type="entry name" value="EF_HAND_2"/>
    <property type="match status" value="3"/>
</dbReference>
<evidence type="ECO:0000313" key="3">
    <source>
        <dbReference type="Proteomes" id="UP000638353"/>
    </source>
</evidence>
<dbReference type="SMART" id="SM00054">
    <property type="entry name" value="EFh"/>
    <property type="match status" value="3"/>
</dbReference>
<dbReference type="Pfam" id="PF13499">
    <property type="entry name" value="EF-hand_7"/>
    <property type="match status" value="1"/>
</dbReference>
<dbReference type="SUPFAM" id="SSF47473">
    <property type="entry name" value="EF-hand"/>
    <property type="match status" value="1"/>
</dbReference>
<dbReference type="CDD" id="cd00051">
    <property type="entry name" value="EFh"/>
    <property type="match status" value="1"/>
</dbReference>
<comment type="caution">
    <text evidence="2">The sequence shown here is derived from an EMBL/GenBank/DDBJ whole genome shotgun (WGS) entry which is preliminary data.</text>
</comment>
<evidence type="ECO:0000259" key="1">
    <source>
        <dbReference type="PROSITE" id="PS50222"/>
    </source>
</evidence>